<dbReference type="EMBL" id="KY684103">
    <property type="protein sequence ID" value="ARF10372.1"/>
    <property type="molecule type" value="Genomic_DNA"/>
</dbReference>
<proteinExistence type="predicted"/>
<organism evidence="1">
    <name type="scientific">Hokovirus HKV1</name>
    <dbReference type="NCBI Taxonomy" id="1977638"/>
    <lineage>
        <taxon>Viruses</taxon>
        <taxon>Varidnaviria</taxon>
        <taxon>Bamfordvirae</taxon>
        <taxon>Nucleocytoviricota</taxon>
        <taxon>Megaviricetes</taxon>
        <taxon>Imitervirales</taxon>
        <taxon>Mimiviridae</taxon>
        <taxon>Klosneuvirinae</taxon>
        <taxon>Hokovirus</taxon>
    </lineage>
</organism>
<evidence type="ECO:0000313" key="1">
    <source>
        <dbReference type="EMBL" id="ARF10372.1"/>
    </source>
</evidence>
<reference evidence="1" key="1">
    <citation type="journal article" date="2017" name="Science">
        <title>Giant viruses with an expanded complement of translation system components.</title>
        <authorList>
            <person name="Schulz F."/>
            <person name="Yutin N."/>
            <person name="Ivanova N.N."/>
            <person name="Ortega D.R."/>
            <person name="Lee T.K."/>
            <person name="Vierheilig J."/>
            <person name="Daims H."/>
            <person name="Horn M."/>
            <person name="Wagner M."/>
            <person name="Jensen G.J."/>
            <person name="Kyrpides N.C."/>
            <person name="Koonin E.V."/>
            <person name="Woyke T."/>
        </authorList>
    </citation>
    <scope>NUCLEOTIDE SEQUENCE</scope>
    <source>
        <strain evidence="1">HKV1</strain>
    </source>
</reference>
<protein>
    <submittedName>
        <fullName evidence="1">Uncharacterized protein</fullName>
    </submittedName>
</protein>
<accession>A0A1V0SF74</accession>
<gene>
    <name evidence="1" type="ORF">Hokovirus_1_251</name>
</gene>
<sequence length="192" mass="22735">MEFKVLTLKCEKVGNKLCLYDLKNKEHNFAEISDSYDMLFLVCFDDYENFINRNYELVLRGCNIQLYRNTEFTLYNFGMIKKLYDHDTIMANFYPGSSVPTQIIKTDENLEKFRFHICECENGVRIEYPLEECFGDNFLTLMIDNINKSLPVIVIYFDDLMQNKFLCSLFNITKTNINYAVISGYLIEKKKL</sequence>
<name>A0A1V0SF74_9VIRU</name>